<name>A0A2P2NQM3_RHIMU</name>
<reference evidence="1" key="1">
    <citation type="submission" date="2018-02" db="EMBL/GenBank/DDBJ databases">
        <title>Rhizophora mucronata_Transcriptome.</title>
        <authorList>
            <person name="Meera S.P."/>
            <person name="Sreeshan A."/>
            <person name="Augustine A."/>
        </authorList>
    </citation>
    <scope>NUCLEOTIDE SEQUENCE</scope>
    <source>
        <tissue evidence="1">Leaf</tissue>
    </source>
</reference>
<dbReference type="EMBL" id="GGEC01064305">
    <property type="protein sequence ID" value="MBX44789.1"/>
    <property type="molecule type" value="Transcribed_RNA"/>
</dbReference>
<dbReference type="AlphaFoldDB" id="A0A2P2NQM3"/>
<protein>
    <submittedName>
        <fullName evidence="1">DNA binding protein</fullName>
    </submittedName>
</protein>
<proteinExistence type="predicted"/>
<evidence type="ECO:0000313" key="1">
    <source>
        <dbReference type="EMBL" id="MBX44789.1"/>
    </source>
</evidence>
<sequence length="27" mass="2857">MTAAPVGTCTTVAGIESIFGFFIFWSC</sequence>
<accession>A0A2P2NQM3</accession>
<organism evidence="1">
    <name type="scientific">Rhizophora mucronata</name>
    <name type="common">Asiatic mangrove</name>
    <dbReference type="NCBI Taxonomy" id="61149"/>
    <lineage>
        <taxon>Eukaryota</taxon>
        <taxon>Viridiplantae</taxon>
        <taxon>Streptophyta</taxon>
        <taxon>Embryophyta</taxon>
        <taxon>Tracheophyta</taxon>
        <taxon>Spermatophyta</taxon>
        <taxon>Magnoliopsida</taxon>
        <taxon>eudicotyledons</taxon>
        <taxon>Gunneridae</taxon>
        <taxon>Pentapetalae</taxon>
        <taxon>rosids</taxon>
        <taxon>fabids</taxon>
        <taxon>Malpighiales</taxon>
        <taxon>Rhizophoraceae</taxon>
        <taxon>Rhizophora</taxon>
    </lineage>
</organism>